<dbReference type="GO" id="GO:0009113">
    <property type="term" value="P:purine nucleobase biosynthetic process"/>
    <property type="evidence" value="ECO:0007669"/>
    <property type="project" value="InterPro"/>
</dbReference>
<dbReference type="NCBIfam" id="TIGR00877">
    <property type="entry name" value="purD"/>
    <property type="match status" value="1"/>
</dbReference>
<dbReference type="InterPro" id="IPR037123">
    <property type="entry name" value="PRibGlycinamide_synth_C_sf"/>
</dbReference>
<organism evidence="12 13">
    <name type="scientific">Pyrolobus fumarii (strain DSM 11204 / 1A)</name>
    <dbReference type="NCBI Taxonomy" id="694429"/>
    <lineage>
        <taxon>Archaea</taxon>
        <taxon>Thermoproteota</taxon>
        <taxon>Thermoprotei</taxon>
        <taxon>Desulfurococcales</taxon>
        <taxon>Pyrodictiaceae</taxon>
        <taxon>Pyrolobus</taxon>
    </lineage>
</organism>
<dbReference type="eggNOG" id="arCOG04415">
    <property type="taxonomic scope" value="Archaea"/>
</dbReference>
<dbReference type="Pfam" id="PF01071">
    <property type="entry name" value="GARS_A"/>
    <property type="match status" value="1"/>
</dbReference>
<keyword evidence="13" id="KW-1185">Reference proteome</keyword>
<dbReference type="SMART" id="SM01210">
    <property type="entry name" value="GARS_C"/>
    <property type="match status" value="1"/>
</dbReference>
<dbReference type="InterPro" id="IPR011761">
    <property type="entry name" value="ATP-grasp"/>
</dbReference>
<dbReference type="InParanoid" id="G0EFS7"/>
<dbReference type="AlphaFoldDB" id="G0EFS7"/>
<dbReference type="GeneID" id="11140022"/>
<dbReference type="SUPFAM" id="SSF52440">
    <property type="entry name" value="PreATP-grasp domain"/>
    <property type="match status" value="1"/>
</dbReference>
<dbReference type="InterPro" id="IPR020562">
    <property type="entry name" value="PRibGlycinamide_synth_N"/>
</dbReference>
<protein>
    <recommendedName>
        <fullName evidence="2">phosphoribosylamine--glycine ligase</fullName>
        <ecNumber evidence="2">6.3.4.13</ecNumber>
    </recommendedName>
    <alternativeName>
        <fullName evidence="8">Glycinamide ribonucleotide synthetase</fullName>
    </alternativeName>
    <alternativeName>
        <fullName evidence="9">Phosphoribosylglycinamide synthetase</fullName>
    </alternativeName>
</protein>
<evidence type="ECO:0000256" key="6">
    <source>
        <dbReference type="ARBA" id="ARBA00022840"/>
    </source>
</evidence>
<evidence type="ECO:0000256" key="8">
    <source>
        <dbReference type="ARBA" id="ARBA00042242"/>
    </source>
</evidence>
<dbReference type="RefSeq" id="WP_014025925.1">
    <property type="nucleotide sequence ID" value="NC_015931.1"/>
</dbReference>
<keyword evidence="4 10" id="KW-0547">Nucleotide-binding</keyword>
<dbReference type="Pfam" id="PF02843">
    <property type="entry name" value="GARS_C"/>
    <property type="match status" value="1"/>
</dbReference>
<dbReference type="Pfam" id="PF02844">
    <property type="entry name" value="GARS_N"/>
    <property type="match status" value="1"/>
</dbReference>
<dbReference type="PROSITE" id="PS50975">
    <property type="entry name" value="ATP_GRASP"/>
    <property type="match status" value="1"/>
</dbReference>
<evidence type="ECO:0000256" key="2">
    <source>
        <dbReference type="ARBA" id="ARBA00013255"/>
    </source>
</evidence>
<evidence type="ECO:0000313" key="13">
    <source>
        <dbReference type="Proteomes" id="UP000001037"/>
    </source>
</evidence>
<gene>
    <name evidence="12" type="ordered locus">Pyrfu_0376</name>
</gene>
<evidence type="ECO:0000256" key="5">
    <source>
        <dbReference type="ARBA" id="ARBA00022755"/>
    </source>
</evidence>
<dbReference type="Gene3D" id="3.40.50.20">
    <property type="match status" value="1"/>
</dbReference>
<sequence length="496" mass="54719">MKVLLIGSGGREHALAYMISRSPRQPRLYVLSDYVNPGLENVAEATGGKLYVGKTTDPQVALRVAREVNPDLVVIGPEEPLFHGVSDALLDEGLPVFGARSRLAEIEKSKVFARQLQWKYRIPGRLRFTAAKSLDEAAKAAEAMGDAAVKPARQAGGHGVKVFAAPAPHVDEAAAEVRRVYAEQLARRVAEKYGDIEHLVIVEERVEGVEYTLMTITDGSTVLPLPIVQDQPYLFIHDIGPETGGMGAIAGPGWTLPFITRDELEETKVIVERTIEALRRETGLEYRGALSAQSMLTALQGPVLIEYYARFGDPEISALAPIIESDMVELLERAATGKLAGAKLEIREDLHVVVKIVAPRGYPENRAKAKNHPIDYSEALEAARKLGCHVFTAGVYRAEDGRILTTGSRALEIVCASPTSHHDASMKAEKVIAGIRLLDGWELIHRRDIGTEQHVQLRIEEAERIRRVYLHRRRMGLGRVVYDWVPGRGVQIYDYG</sequence>
<evidence type="ECO:0000256" key="4">
    <source>
        <dbReference type="ARBA" id="ARBA00022741"/>
    </source>
</evidence>
<dbReference type="HOGENOM" id="CLU_027420_3_0_2"/>
<evidence type="ECO:0000256" key="10">
    <source>
        <dbReference type="PROSITE-ProRule" id="PRU00409"/>
    </source>
</evidence>
<dbReference type="InterPro" id="IPR020561">
    <property type="entry name" value="PRibGlycinamid_synth_ATP-grasp"/>
</dbReference>
<dbReference type="SUPFAM" id="SSF56059">
    <property type="entry name" value="Glutathione synthetase ATP-binding domain-like"/>
    <property type="match status" value="1"/>
</dbReference>
<keyword evidence="3 12" id="KW-0436">Ligase</keyword>
<dbReference type="EC" id="6.3.4.13" evidence="2"/>
<dbReference type="GO" id="GO:0004637">
    <property type="term" value="F:phosphoribosylamine-glycine ligase activity"/>
    <property type="evidence" value="ECO:0007669"/>
    <property type="project" value="UniProtKB-EC"/>
</dbReference>
<dbReference type="UniPathway" id="UPA00074">
    <property type="reaction ID" value="UER00125"/>
</dbReference>
<evidence type="ECO:0000256" key="3">
    <source>
        <dbReference type="ARBA" id="ARBA00022598"/>
    </source>
</evidence>
<evidence type="ECO:0000256" key="1">
    <source>
        <dbReference type="ARBA" id="ARBA00005174"/>
    </source>
</evidence>
<dbReference type="SMART" id="SM01209">
    <property type="entry name" value="GARS_A"/>
    <property type="match status" value="1"/>
</dbReference>
<dbReference type="Proteomes" id="UP000001037">
    <property type="component" value="Chromosome"/>
</dbReference>
<dbReference type="Gene3D" id="3.90.600.10">
    <property type="entry name" value="Phosphoribosylglycinamide synthetase, C-terminal domain"/>
    <property type="match status" value="1"/>
</dbReference>
<dbReference type="KEGG" id="pfm:Pyrfu_0376"/>
<keyword evidence="6 10" id="KW-0067">ATP-binding</keyword>
<dbReference type="Gene3D" id="3.30.470.20">
    <property type="entry name" value="ATP-grasp fold, B domain"/>
    <property type="match status" value="1"/>
</dbReference>
<dbReference type="InterPro" id="IPR011054">
    <property type="entry name" value="Rudment_hybrid_motif"/>
</dbReference>
<dbReference type="STRING" id="694429.Pyrfu_0376"/>
<reference evidence="12 13" key="1">
    <citation type="journal article" date="2011" name="Stand. Genomic Sci.">
        <title>Complete genome sequence of the hyperthermophilic chemolithoautotroph Pyrolobus fumarii type strain (1A).</title>
        <authorList>
            <person name="Anderson I."/>
            <person name="Goker M."/>
            <person name="Nolan M."/>
            <person name="Lucas S."/>
            <person name="Hammon N."/>
            <person name="Deshpande S."/>
            <person name="Cheng J.F."/>
            <person name="Tapia R."/>
            <person name="Han C."/>
            <person name="Goodwin L."/>
            <person name="Pitluck S."/>
            <person name="Huntemann M."/>
            <person name="Liolios K."/>
            <person name="Ivanova N."/>
            <person name="Pagani I."/>
            <person name="Mavromatis K."/>
            <person name="Ovchinikova G."/>
            <person name="Pati A."/>
            <person name="Chen A."/>
            <person name="Palaniappan K."/>
            <person name="Land M."/>
            <person name="Hauser L."/>
            <person name="Brambilla E.M."/>
            <person name="Huber H."/>
            <person name="Yasawong M."/>
            <person name="Rohde M."/>
            <person name="Spring S."/>
            <person name="Abt B."/>
            <person name="Sikorski J."/>
            <person name="Wirth R."/>
            <person name="Detter J.C."/>
            <person name="Woyke T."/>
            <person name="Bristow J."/>
            <person name="Eisen J.A."/>
            <person name="Markowitz V."/>
            <person name="Hugenholtz P."/>
            <person name="Kyrpides N.C."/>
            <person name="Klenk H.P."/>
            <person name="Lapidus A."/>
        </authorList>
    </citation>
    <scope>NUCLEOTIDE SEQUENCE [LARGE SCALE GENOMIC DNA]</scope>
    <source>
        <strain evidence="13">DSM 11204 / 1A</strain>
    </source>
</reference>
<comment type="similarity">
    <text evidence="7">Belongs to the GARS family.</text>
</comment>
<comment type="pathway">
    <text evidence="1">Purine metabolism; IMP biosynthesis via de novo pathway; N(1)-(5-phospho-D-ribosyl)glycinamide from 5-phospho-alpha-D-ribose 1-diphosphate: step 2/2.</text>
</comment>
<proteinExistence type="inferred from homology"/>
<evidence type="ECO:0000259" key="11">
    <source>
        <dbReference type="PROSITE" id="PS50975"/>
    </source>
</evidence>
<dbReference type="GO" id="GO:0005524">
    <property type="term" value="F:ATP binding"/>
    <property type="evidence" value="ECO:0007669"/>
    <property type="project" value="UniProtKB-UniRule"/>
</dbReference>
<dbReference type="SUPFAM" id="SSF51246">
    <property type="entry name" value="Rudiment single hybrid motif"/>
    <property type="match status" value="1"/>
</dbReference>
<evidence type="ECO:0000256" key="7">
    <source>
        <dbReference type="ARBA" id="ARBA00038345"/>
    </source>
</evidence>
<dbReference type="GO" id="GO:0046872">
    <property type="term" value="F:metal ion binding"/>
    <property type="evidence" value="ECO:0007669"/>
    <property type="project" value="InterPro"/>
</dbReference>
<dbReference type="FunCoup" id="G0EFS7">
    <property type="interactions" value="114"/>
</dbReference>
<dbReference type="InterPro" id="IPR020560">
    <property type="entry name" value="PRibGlycinamide_synth_C-dom"/>
</dbReference>
<dbReference type="InterPro" id="IPR016185">
    <property type="entry name" value="PreATP-grasp_dom_sf"/>
</dbReference>
<dbReference type="GO" id="GO:0006189">
    <property type="term" value="P:'de novo' IMP biosynthetic process"/>
    <property type="evidence" value="ECO:0007669"/>
    <property type="project" value="UniProtKB-UniPathway"/>
</dbReference>
<dbReference type="InterPro" id="IPR000115">
    <property type="entry name" value="PRibGlycinamide_synth"/>
</dbReference>
<name>G0EFS7_PYRF1</name>
<dbReference type="OrthoDB" id="146558at2157"/>
<feature type="domain" description="ATP-grasp" evidence="11">
    <location>
        <begin position="114"/>
        <end position="336"/>
    </location>
</feature>
<evidence type="ECO:0000256" key="9">
    <source>
        <dbReference type="ARBA" id="ARBA00042864"/>
    </source>
</evidence>
<accession>G0EFS7</accession>
<dbReference type="PANTHER" id="PTHR43472">
    <property type="entry name" value="PHOSPHORIBOSYLAMINE--GLYCINE LIGASE"/>
    <property type="match status" value="1"/>
</dbReference>
<dbReference type="EMBL" id="CP002838">
    <property type="protein sequence ID" value="AEM38248.1"/>
    <property type="molecule type" value="Genomic_DNA"/>
</dbReference>
<keyword evidence="5" id="KW-0658">Purine biosynthesis</keyword>
<dbReference type="PANTHER" id="PTHR43472:SF1">
    <property type="entry name" value="PHOSPHORIBOSYLAMINE--GLYCINE LIGASE, CHLOROPLASTIC"/>
    <property type="match status" value="1"/>
</dbReference>
<evidence type="ECO:0000313" key="12">
    <source>
        <dbReference type="EMBL" id="AEM38248.1"/>
    </source>
</evidence>